<organism evidence="2 3">
    <name type="scientific">Tateyamaria omphalii</name>
    <dbReference type="NCBI Taxonomy" id="299262"/>
    <lineage>
        <taxon>Bacteria</taxon>
        <taxon>Pseudomonadati</taxon>
        <taxon>Pseudomonadota</taxon>
        <taxon>Alphaproteobacteria</taxon>
        <taxon>Rhodobacterales</taxon>
        <taxon>Roseobacteraceae</taxon>
        <taxon>Tateyamaria</taxon>
    </lineage>
</organism>
<reference evidence="2 3" key="1">
    <citation type="submission" date="2017-01" db="EMBL/GenBank/DDBJ databases">
        <title>Complete genome of Tateyamaria omphalii DOK1-4 isolated from seawater in Dokdo.</title>
        <authorList>
            <person name="Kim J.H."/>
            <person name="Chi W.-J."/>
        </authorList>
    </citation>
    <scope>NUCLEOTIDE SEQUENCE [LARGE SCALE GENOMIC DNA]</scope>
    <source>
        <strain evidence="2 3">DOK1-4</strain>
    </source>
</reference>
<accession>A0A1P8MWS5</accession>
<keyword evidence="1" id="KW-0812">Transmembrane</keyword>
<dbReference type="KEGG" id="tom:BWR18_12765"/>
<protein>
    <submittedName>
        <fullName evidence="2">Uncharacterized protein</fullName>
    </submittedName>
</protein>
<dbReference type="EMBL" id="CP019312">
    <property type="protein sequence ID" value="APX12453.1"/>
    <property type="molecule type" value="Genomic_DNA"/>
</dbReference>
<evidence type="ECO:0000313" key="2">
    <source>
        <dbReference type="EMBL" id="APX12453.1"/>
    </source>
</evidence>
<keyword evidence="1" id="KW-0472">Membrane</keyword>
<feature type="transmembrane region" description="Helical" evidence="1">
    <location>
        <begin position="7"/>
        <end position="28"/>
    </location>
</feature>
<dbReference type="RefSeq" id="WP_076628758.1">
    <property type="nucleotide sequence ID" value="NZ_CP019312.1"/>
</dbReference>
<gene>
    <name evidence="2" type="ORF">BWR18_12765</name>
</gene>
<keyword evidence="1" id="KW-1133">Transmembrane helix</keyword>
<evidence type="ECO:0000256" key="1">
    <source>
        <dbReference type="SAM" id="Phobius"/>
    </source>
</evidence>
<feature type="transmembrane region" description="Helical" evidence="1">
    <location>
        <begin position="78"/>
        <end position="96"/>
    </location>
</feature>
<dbReference type="STRING" id="299262.BWR18_12765"/>
<evidence type="ECO:0000313" key="3">
    <source>
        <dbReference type="Proteomes" id="UP000186336"/>
    </source>
</evidence>
<name>A0A1P8MWS5_9RHOB</name>
<sequence>MHKAQAIPVLAGAGMGTMMLSMLHRQIMSGNAEALAPILLFVGLHILAVVGLVLLPLVASAKLRARLQRLHRPDARHLLLMLLGAIPSAGVLHLYLHGLGH</sequence>
<keyword evidence="3" id="KW-1185">Reference proteome</keyword>
<dbReference type="Proteomes" id="UP000186336">
    <property type="component" value="Chromosome"/>
</dbReference>
<feature type="transmembrane region" description="Helical" evidence="1">
    <location>
        <begin position="34"/>
        <end position="58"/>
    </location>
</feature>
<proteinExistence type="predicted"/>
<dbReference type="AlphaFoldDB" id="A0A1P8MWS5"/>